<name>A0A8J6FIP3_ELECQ</name>
<dbReference type="GO" id="GO:0006826">
    <property type="term" value="P:iron ion transport"/>
    <property type="evidence" value="ECO:0007669"/>
    <property type="project" value="TreeGrafter"/>
</dbReference>
<comment type="caution">
    <text evidence="7">The sequence shown here is derived from an EMBL/GenBank/DDBJ whole genome shotgun (WGS) entry which is preliminary data.</text>
</comment>
<dbReference type="PANTHER" id="PTHR11485:SF28">
    <property type="entry name" value="OVOTRANSFERRIN"/>
    <property type="match status" value="1"/>
</dbReference>
<feature type="binding site" evidence="3">
    <location>
        <position position="142"/>
    </location>
    <ligand>
        <name>hydrogencarbonate</name>
        <dbReference type="ChEBI" id="CHEBI:17544"/>
        <label>1</label>
    </ligand>
</feature>
<evidence type="ECO:0000256" key="2">
    <source>
        <dbReference type="ARBA" id="ARBA00023157"/>
    </source>
</evidence>
<protein>
    <recommendedName>
        <fullName evidence="6">Transferrin-like domain-containing protein</fullName>
    </recommendedName>
</protein>
<evidence type="ECO:0000313" key="7">
    <source>
        <dbReference type="EMBL" id="KAG9487379.1"/>
    </source>
</evidence>
<feature type="disulfide bond" evidence="5">
    <location>
        <begin position="176"/>
        <end position="191"/>
    </location>
</feature>
<feature type="binding site" evidence="4">
    <location>
        <position position="84"/>
    </location>
    <ligand>
        <name>Fe(3+)</name>
        <dbReference type="ChEBI" id="CHEBI:29034"/>
        <label>1</label>
    </ligand>
</feature>
<dbReference type="PROSITE" id="PS51408">
    <property type="entry name" value="TRANSFERRIN_LIKE_4"/>
    <property type="match status" value="2"/>
</dbReference>
<evidence type="ECO:0000256" key="5">
    <source>
        <dbReference type="PIRSR" id="PIRSR002549-4"/>
    </source>
</evidence>
<dbReference type="OrthoDB" id="5914301at2759"/>
<evidence type="ECO:0000256" key="1">
    <source>
        <dbReference type="ARBA" id="ARBA00022737"/>
    </source>
</evidence>
<gene>
    <name evidence="7" type="ORF">GDO78_007304</name>
</gene>
<evidence type="ECO:0000313" key="8">
    <source>
        <dbReference type="Proteomes" id="UP000770717"/>
    </source>
</evidence>
<feature type="domain" description="Transferrin-like" evidence="6">
    <location>
        <begin position="25"/>
        <end position="356"/>
    </location>
</feature>
<dbReference type="GO" id="GO:0055037">
    <property type="term" value="C:recycling endosome"/>
    <property type="evidence" value="ECO:0007669"/>
    <property type="project" value="TreeGrafter"/>
</dbReference>
<dbReference type="GO" id="GO:0005886">
    <property type="term" value="C:plasma membrane"/>
    <property type="evidence" value="ECO:0007669"/>
    <property type="project" value="TreeGrafter"/>
</dbReference>
<dbReference type="PRINTS" id="PR00422">
    <property type="entry name" value="TRANSFERRIN"/>
</dbReference>
<feature type="disulfide bond" evidence="5">
    <location>
        <begin position="528"/>
        <end position="540"/>
    </location>
</feature>
<feature type="disulfide bond" evidence="5">
    <location>
        <begin position="369"/>
        <end position="402"/>
    </location>
</feature>
<feature type="disulfide bond" evidence="5">
    <location>
        <begin position="253"/>
        <end position="267"/>
    </location>
</feature>
<feature type="disulfide bond" evidence="5">
    <location>
        <begin position="28"/>
        <end position="69"/>
    </location>
</feature>
<feature type="disulfide bond" evidence="5">
    <location>
        <begin position="38"/>
        <end position="60"/>
    </location>
</feature>
<dbReference type="InterPro" id="IPR001156">
    <property type="entry name" value="Transferrin-like_dom"/>
</dbReference>
<dbReference type="SMART" id="SM00094">
    <property type="entry name" value="TR_FER"/>
    <property type="match status" value="1"/>
</dbReference>
<keyword evidence="8" id="KW-1185">Reference proteome</keyword>
<feature type="disulfide bond" evidence="5">
    <location>
        <begin position="379"/>
        <end position="393"/>
    </location>
</feature>
<evidence type="ECO:0000259" key="6">
    <source>
        <dbReference type="PROSITE" id="PS51408"/>
    </source>
</evidence>
<sequence>MYPLSMRSVFFFSAMLHYMASGKKFRWCTLSDAEQRKCSHLARTLQNVVPPSDPFSRASCVRAHNTQDCLTKIKGNKADAVSLDSGEVYTGLVLYDLAVVAKEERTEGNCVFAVAVARRGTLNIHNLRGTRSCHSGAKWTTGWNIPLGFLLSRNLMYWEEDQPLAKVVSTYFNASCIPGIGVSYPNLCELCQGPKSFVREKNHFCETSSNEPFSNSDGAFRCLQNGGGDVAFMDHLSITNATDSEMNQFELLCPDGSTASLKSYMTCNLGQGPGKAIVTKIPMKRITKRFLSVIQNLFGRNGKHKNRFSLFASEDFGGQNLLFHDSTERLQLLTDDADMTDILGLNYVALLKELGHEGTSLDHSIIRWCCISSAEMRKCEDWALSVRSDPLVCVQATSLSGCIEMIKSNEADAVTLDATHAYIAGMCGLQPAAVEYWGDNSDCPTDPKEFLHELLEKGLPGLYALAITKKSTKAVNLLDLRGRRSCHGSIYSPAGWLLLSRYTVRAPANKTWDCDINSAYENYFWKGCMPGGESGLCKVCVGWEEDGRVNGRCAANHDERYYGNMGALR</sequence>
<evidence type="ECO:0000256" key="3">
    <source>
        <dbReference type="PIRSR" id="PIRSR002549-2"/>
    </source>
</evidence>
<dbReference type="InterPro" id="IPR016357">
    <property type="entry name" value="Transferrin"/>
</dbReference>
<keyword evidence="2 5" id="KW-1015">Disulfide bond</keyword>
<feature type="disulfide bond" evidence="5">
    <location>
        <begin position="188"/>
        <end position="205"/>
    </location>
</feature>
<keyword evidence="4" id="KW-0479">Metal-binding</keyword>
<keyword evidence="4" id="KW-0408">Iron</keyword>
<dbReference type="AlphaFoldDB" id="A0A8J6FIP3"/>
<dbReference type="Pfam" id="PF00405">
    <property type="entry name" value="Transferrin"/>
    <property type="match status" value="2"/>
</dbReference>
<dbReference type="GO" id="GO:0046872">
    <property type="term" value="F:metal ion binding"/>
    <property type="evidence" value="ECO:0007669"/>
    <property type="project" value="UniProtKB-KW"/>
</dbReference>
<dbReference type="Proteomes" id="UP000770717">
    <property type="component" value="Unassembled WGS sequence"/>
</dbReference>
<feature type="binding site" evidence="4">
    <location>
        <position position="417"/>
    </location>
    <ligand>
        <name>Fe(3+)</name>
        <dbReference type="ChEBI" id="CHEBI:29034"/>
        <label>1</label>
    </ligand>
</feature>
<evidence type="ECO:0000256" key="4">
    <source>
        <dbReference type="PIRSR" id="PIRSR002549-3"/>
    </source>
</evidence>
<proteinExistence type="predicted"/>
<dbReference type="Gene3D" id="3.40.190.10">
    <property type="entry name" value="Periplasmic binding protein-like II"/>
    <property type="match status" value="4"/>
</dbReference>
<feature type="disulfide bond" evidence="5">
    <location>
        <begin position="537"/>
        <end position="553"/>
    </location>
</feature>
<feature type="disulfide bond" evidence="5">
    <location>
        <begin position="133"/>
        <end position="222"/>
    </location>
</feature>
<feature type="binding site" evidence="3">
    <location>
        <position position="495"/>
    </location>
    <ligand>
        <name>hydrogencarbonate</name>
        <dbReference type="ChEBI" id="CHEBI:17544"/>
        <label>1</label>
    </ligand>
</feature>
<dbReference type="PIRSF" id="PIRSF002549">
    <property type="entry name" value="Transferrin"/>
    <property type="match status" value="1"/>
</dbReference>
<dbReference type="SUPFAM" id="SSF53850">
    <property type="entry name" value="Periplasmic binding protein-like II"/>
    <property type="match status" value="2"/>
</dbReference>
<feature type="binding site" evidence="3">
    <location>
        <position position="494"/>
    </location>
    <ligand>
        <name>hydrogencarbonate</name>
        <dbReference type="ChEBI" id="CHEBI:17544"/>
        <label>1</label>
    </ligand>
</feature>
<reference evidence="7" key="1">
    <citation type="thesis" date="2020" institute="ProQuest LLC" country="789 East Eisenhower Parkway, Ann Arbor, MI, USA">
        <title>Comparative Genomics and Chromosome Evolution.</title>
        <authorList>
            <person name="Mudd A.B."/>
        </authorList>
    </citation>
    <scope>NUCLEOTIDE SEQUENCE</scope>
    <source>
        <strain evidence="7">HN-11 Male</strain>
        <tissue evidence="7">Kidney and liver</tissue>
    </source>
</reference>
<dbReference type="EMBL" id="WNTK01000003">
    <property type="protein sequence ID" value="KAG9487379.1"/>
    <property type="molecule type" value="Genomic_DNA"/>
</dbReference>
<dbReference type="GO" id="GO:0005769">
    <property type="term" value="C:early endosome"/>
    <property type="evidence" value="ECO:0007669"/>
    <property type="project" value="TreeGrafter"/>
</dbReference>
<feature type="domain" description="Transferrin-like" evidence="6">
    <location>
        <begin position="366"/>
        <end position="569"/>
    </location>
</feature>
<keyword evidence="1" id="KW-0677">Repeat</keyword>
<dbReference type="GO" id="GO:0005615">
    <property type="term" value="C:extracellular space"/>
    <property type="evidence" value="ECO:0007669"/>
    <property type="project" value="InterPro"/>
</dbReference>
<organism evidence="7 8">
    <name type="scientific">Eleutherodactylus coqui</name>
    <name type="common">Puerto Rican coqui</name>
    <dbReference type="NCBI Taxonomy" id="57060"/>
    <lineage>
        <taxon>Eukaryota</taxon>
        <taxon>Metazoa</taxon>
        <taxon>Chordata</taxon>
        <taxon>Craniata</taxon>
        <taxon>Vertebrata</taxon>
        <taxon>Euteleostomi</taxon>
        <taxon>Amphibia</taxon>
        <taxon>Batrachia</taxon>
        <taxon>Anura</taxon>
        <taxon>Neobatrachia</taxon>
        <taxon>Hyloidea</taxon>
        <taxon>Eleutherodactylidae</taxon>
        <taxon>Eleutherodactylinae</taxon>
        <taxon>Eleutherodactylus</taxon>
        <taxon>Eleutherodactylus</taxon>
    </lineage>
</organism>
<dbReference type="PANTHER" id="PTHR11485">
    <property type="entry name" value="TRANSFERRIN"/>
    <property type="match status" value="1"/>
</dbReference>
<accession>A0A8J6FIP3</accession>